<evidence type="ECO:0000313" key="2">
    <source>
        <dbReference type="EMBL" id="TWU61950.1"/>
    </source>
</evidence>
<dbReference type="SMART" id="SM00943">
    <property type="entry name" value="Prim-Pol"/>
    <property type="match status" value="1"/>
</dbReference>
<comment type="caution">
    <text evidence="2">The sequence shown here is derived from an EMBL/GenBank/DDBJ whole genome shotgun (WGS) entry which is preliminary data.</text>
</comment>
<protein>
    <recommendedName>
        <fullName evidence="1">DNA primase/polymerase bifunctional N-terminal domain-containing protein</fullName>
    </recommendedName>
</protein>
<dbReference type="InterPro" id="IPR015330">
    <property type="entry name" value="DNA_primase/pol_bifunc_N"/>
</dbReference>
<sequence>MSSVREQVAIYRQRGWYCVPLRPRSKSPARRDWTKLRLAPEVFPENSNIGIILGKPSGWLVDVDLDCPEAIELADQYLPPTPAITGRPSSARSHRWYIAVGASTEKHTDRDGAMIVELRSTGAQTVVGPSIHPSGEEYDRLDAEPATVPAPMLAACVKALADAVIVRHGGSVTADKPTSPPVSPTDATDVETRAIAYLAAMPPAVSGSGGHSQTYAAATALVHGFGIDPDRALAILTAEYNSRCNPPWSEKELRHKVNQAATKPHDRPFGWLRDESLTEPSVDPVDLSAFMTKPTVVASLDEKAESKLTTTLDPGHLPERLFEVPGFVRRVMDFTLANAPYPNVGLAFCGAMALQSFLAGRKVATTGDLRTNIYLLALAGSGTGKEFPRKVNSQVLFQIGESKSIGDKFASGEGIQDALARSGKMLFQNDEMDGVLRQINLDRDNSRESIPNILLTLYTSAGDVYPLRVKANQKDAIHVDQPHLTLFGTATPQHFYESLSKRMLTNGFFARLNIIDVGKRGKGQTPGSARNLPDAILDVAKWWAEFEPGGGNFMSVHPKPSCIPFTDDAEDAITELREQTEVEYDKADDVGDEVARTAWSRTCEHAKKLALIYACSENHVEPKITLAAVHWASEFALHQARRQLYLASVHVAENPFHAECLRLKKRLADRPDRTMARREIMRSMTLKAHDFDQVILTLMQQEEIEPVTIQTKTKPAQGYRLIEPAEMRQ</sequence>
<evidence type="ECO:0000313" key="3">
    <source>
        <dbReference type="Proteomes" id="UP000316476"/>
    </source>
</evidence>
<feature type="domain" description="DNA primase/polymerase bifunctional N-terminal" evidence="1">
    <location>
        <begin position="8"/>
        <end position="156"/>
    </location>
</feature>
<dbReference type="InterPro" id="IPR025048">
    <property type="entry name" value="DUF3987"/>
</dbReference>
<gene>
    <name evidence="2" type="ORF">V7x_36410</name>
</gene>
<reference evidence="2 3" key="1">
    <citation type="submission" date="2019-02" db="EMBL/GenBank/DDBJ databases">
        <title>Deep-cultivation of Planctomycetes and their phenomic and genomic characterization uncovers novel biology.</title>
        <authorList>
            <person name="Wiegand S."/>
            <person name="Jogler M."/>
            <person name="Boedeker C."/>
            <person name="Pinto D."/>
            <person name="Vollmers J."/>
            <person name="Rivas-Marin E."/>
            <person name="Kohn T."/>
            <person name="Peeters S.H."/>
            <person name="Heuer A."/>
            <person name="Rast P."/>
            <person name="Oberbeckmann S."/>
            <person name="Bunk B."/>
            <person name="Jeske O."/>
            <person name="Meyerdierks A."/>
            <person name="Storesund J.E."/>
            <person name="Kallscheuer N."/>
            <person name="Luecker S."/>
            <person name="Lage O.M."/>
            <person name="Pohl T."/>
            <person name="Merkel B.J."/>
            <person name="Hornburger P."/>
            <person name="Mueller R.-W."/>
            <person name="Bruemmer F."/>
            <person name="Labrenz M."/>
            <person name="Spormann A.M."/>
            <person name="Op Den Camp H."/>
            <person name="Overmann J."/>
            <person name="Amann R."/>
            <person name="Jetten M.S.M."/>
            <person name="Mascher T."/>
            <person name="Medema M.H."/>
            <person name="Devos D.P."/>
            <person name="Kaster A.-K."/>
            <person name="Ovreas L."/>
            <person name="Rohde M."/>
            <person name="Galperin M.Y."/>
            <person name="Jogler C."/>
        </authorList>
    </citation>
    <scope>NUCLEOTIDE SEQUENCE [LARGE SCALE GENOMIC DNA]</scope>
    <source>
        <strain evidence="2 3">V7</strain>
    </source>
</reference>
<dbReference type="Proteomes" id="UP000316476">
    <property type="component" value="Unassembled WGS sequence"/>
</dbReference>
<dbReference type="Pfam" id="PF13148">
    <property type="entry name" value="DUF3987"/>
    <property type="match status" value="1"/>
</dbReference>
<organism evidence="2 3">
    <name type="scientific">Crateriforma conspicua</name>
    <dbReference type="NCBI Taxonomy" id="2527996"/>
    <lineage>
        <taxon>Bacteria</taxon>
        <taxon>Pseudomonadati</taxon>
        <taxon>Planctomycetota</taxon>
        <taxon>Planctomycetia</taxon>
        <taxon>Planctomycetales</taxon>
        <taxon>Planctomycetaceae</taxon>
        <taxon>Crateriforma</taxon>
    </lineage>
</organism>
<dbReference type="Pfam" id="PF09250">
    <property type="entry name" value="Prim-Pol"/>
    <property type="match status" value="1"/>
</dbReference>
<evidence type="ECO:0000259" key="1">
    <source>
        <dbReference type="SMART" id="SM00943"/>
    </source>
</evidence>
<accession>A0A5C6FIL3</accession>
<name>A0A5C6FIL3_9PLAN</name>
<proteinExistence type="predicted"/>
<dbReference type="SUPFAM" id="SSF56747">
    <property type="entry name" value="Prim-pol domain"/>
    <property type="match status" value="1"/>
</dbReference>
<dbReference type="OrthoDB" id="247920at2"/>
<dbReference type="AlphaFoldDB" id="A0A5C6FIL3"/>
<dbReference type="EMBL" id="SJPZ01000002">
    <property type="protein sequence ID" value="TWU61950.1"/>
    <property type="molecule type" value="Genomic_DNA"/>
</dbReference>
<dbReference type="RefSeq" id="WP_146414717.1">
    <property type="nucleotide sequence ID" value="NZ_SJPZ01000002.1"/>
</dbReference>